<name>A0A2N5M232_9BACI</name>
<keyword evidence="2" id="KW-1185">Reference proteome</keyword>
<accession>A0A2N5M232</accession>
<evidence type="ECO:0000313" key="2">
    <source>
        <dbReference type="Proteomes" id="UP000234748"/>
    </source>
</evidence>
<dbReference type="RefSeq" id="WP_101645084.1">
    <property type="nucleotide sequence ID" value="NZ_PGUY01000062.1"/>
</dbReference>
<sequence>MLIKSCKGYELEKELPNTSEDFFNRSEIAYRENGKDKTLHILYLRFFEEKMSSISPFASDPVFTSRGQEIFFRDLVGFISLIKNPEYRERKRVYMNNEKDFASLFKDVDFDKLPSAFEEMIDGGYELRSPKDFIMVHN</sequence>
<protein>
    <submittedName>
        <fullName evidence="1">Uncharacterized protein</fullName>
    </submittedName>
</protein>
<dbReference type="OrthoDB" id="2475704at2"/>
<dbReference type="Proteomes" id="UP000234748">
    <property type="component" value="Unassembled WGS sequence"/>
</dbReference>
<gene>
    <name evidence="1" type="ORF">CUU66_18845</name>
</gene>
<dbReference type="EMBL" id="PGUY01000062">
    <property type="protein sequence ID" value="PLT28419.1"/>
    <property type="molecule type" value="Genomic_DNA"/>
</dbReference>
<comment type="caution">
    <text evidence="1">The sequence shown here is derived from an EMBL/GenBank/DDBJ whole genome shotgun (WGS) entry which is preliminary data.</text>
</comment>
<organism evidence="1 2">
    <name type="scientific">Peribacillus deserti</name>
    <dbReference type="NCBI Taxonomy" id="673318"/>
    <lineage>
        <taxon>Bacteria</taxon>
        <taxon>Bacillati</taxon>
        <taxon>Bacillota</taxon>
        <taxon>Bacilli</taxon>
        <taxon>Bacillales</taxon>
        <taxon>Bacillaceae</taxon>
        <taxon>Peribacillus</taxon>
    </lineage>
</organism>
<reference evidence="1 2" key="1">
    <citation type="submission" date="2017-11" db="EMBL/GenBank/DDBJ databases">
        <title>Comparitive Functional Genomics of Dry Heat Resistant strains isolated from the Viking Spacecraft.</title>
        <authorList>
            <person name="Seuylemezian A."/>
            <person name="Cooper K."/>
            <person name="Vaishampayan P."/>
        </authorList>
    </citation>
    <scope>NUCLEOTIDE SEQUENCE [LARGE SCALE GENOMIC DNA]</scope>
    <source>
        <strain evidence="1 2">V1-29</strain>
    </source>
</reference>
<proteinExistence type="predicted"/>
<evidence type="ECO:0000313" key="1">
    <source>
        <dbReference type="EMBL" id="PLT28419.1"/>
    </source>
</evidence>
<dbReference type="AlphaFoldDB" id="A0A2N5M232"/>